<evidence type="ECO:0000313" key="8">
    <source>
        <dbReference type="Proteomes" id="UP001595912"/>
    </source>
</evidence>
<proteinExistence type="inferred from homology"/>
<evidence type="ECO:0000256" key="4">
    <source>
        <dbReference type="SAM" id="SignalP"/>
    </source>
</evidence>
<evidence type="ECO:0000313" key="7">
    <source>
        <dbReference type="EMBL" id="MFC5002279.1"/>
    </source>
</evidence>
<dbReference type="Pfam" id="PF00251">
    <property type="entry name" value="Glyco_hydro_32N"/>
    <property type="match status" value="1"/>
</dbReference>
<reference evidence="8" key="1">
    <citation type="journal article" date="2019" name="Int. J. Syst. Evol. Microbiol.">
        <title>The Global Catalogue of Microorganisms (GCM) 10K type strain sequencing project: providing services to taxonomists for standard genome sequencing and annotation.</title>
        <authorList>
            <consortium name="The Broad Institute Genomics Platform"/>
            <consortium name="The Broad Institute Genome Sequencing Center for Infectious Disease"/>
            <person name="Wu L."/>
            <person name="Ma J."/>
        </authorList>
    </citation>
    <scope>NUCLEOTIDE SEQUENCE [LARGE SCALE GENOMIC DNA]</scope>
    <source>
        <strain evidence="8">CGMCC 4.7152</strain>
    </source>
</reference>
<evidence type="ECO:0000256" key="2">
    <source>
        <dbReference type="ARBA" id="ARBA00022801"/>
    </source>
</evidence>
<keyword evidence="3" id="KW-0326">Glycosidase</keyword>
<dbReference type="PANTHER" id="PTHR42800">
    <property type="entry name" value="EXOINULINASE INUD (AFU_ORTHOLOGUE AFUA_5G00480)"/>
    <property type="match status" value="1"/>
</dbReference>
<feature type="domain" description="Glycosyl hydrolase family 32 N-terminal" evidence="5">
    <location>
        <begin position="50"/>
        <end position="326"/>
    </location>
</feature>
<feature type="chain" id="PRO_5045849626" evidence="4">
    <location>
        <begin position="25"/>
        <end position="811"/>
    </location>
</feature>
<protein>
    <submittedName>
        <fullName evidence="7">Glycoside hydrolase family 32 protein</fullName>
    </submittedName>
</protein>
<comment type="caution">
    <text evidence="7">The sequence shown here is derived from an EMBL/GenBank/DDBJ whole genome shotgun (WGS) entry which is preliminary data.</text>
</comment>
<feature type="domain" description="Glycosyl hydrolase family 32 C-terminal" evidence="6">
    <location>
        <begin position="341"/>
        <end position="481"/>
    </location>
</feature>
<dbReference type="RefSeq" id="WP_380120207.1">
    <property type="nucleotide sequence ID" value="NZ_JBHSIU010000041.1"/>
</dbReference>
<keyword evidence="4" id="KW-0732">Signal</keyword>
<keyword evidence="8" id="KW-1185">Reference proteome</keyword>
<dbReference type="PANTHER" id="PTHR42800:SF1">
    <property type="entry name" value="EXOINULINASE INUD (AFU_ORTHOLOGUE AFUA_5G00480)"/>
    <property type="match status" value="1"/>
</dbReference>
<sequence length="811" mass="86372">MRLRILLTLVLVAGILLPAAPAGASPSSDYPEFPYPATAAYDEPYRGQFHFSSRGGWMNDINAPLYYNGLYHLFYQHNPHGLAWDTMHWGHATSPDLVHWTQKPIALEPGVHPGDLFSGAGVVDTANTSGLRTGTDAPIVVFTGTNGVSIAYSTDGARTFQNYDRGRKVVTPAGTSRDPKVLWDAARGRWVMVVWSDGGGNGVNVYTSTNLLDWTYRSRYSAGWLFECPDFFPLPVDGDTGNVRWVMTDASGEYVTGTFDGSTFGPDWSSPQRMDQGRNSFDGSFYAGLTFNNMPDGRTVQMAWQPGNHGATWTGNASFPAQLRLVTTPAGLRVTRNPVAELAGLRADTTTWSNRTVTADPATDPFTGITADTYEIIAEFDTGTATAAQFGFQLHRRADGSYDRAVVYDRAAQTLYGAPLAPLNGRVKMRLLVDRGQLEVFGNDGRLSVTDNVNFNSAAGSQGIRLFATGGSVRLVSAEFHRLSSAWNQGPNQGQPTLESNLAGPWRAVGGTWGDAAAGKRGTAGGDAFYLSATSATDFTYEGDVTIASGTAAALTFRSSADASQHYTANIDASGVVKLWRPGRVIATYPTTITPGRTYHLKVVTAGAAIKVFLDHGTTPVIDATDTAYTGGYLGANVFNGTGTVQNLTLNGPGFATNLAGPWQPVNGTWTTGAAARPGARGNAAGDTFYLSRTVATDFTYEGDVTILNGTAAALTFRASADATAHYTANIDASGVVKLWRPGRDIASYPTTITPGRTYHLKVVASGASIKVYFNNGATPVIDATDTAYSSGYLGANVFDGTGVVQRLNRS</sequence>
<dbReference type="Gene3D" id="2.60.120.560">
    <property type="entry name" value="Exo-inulinase, domain 1"/>
    <property type="match status" value="3"/>
</dbReference>
<dbReference type="InterPro" id="IPR023296">
    <property type="entry name" value="Glyco_hydro_beta-prop_sf"/>
</dbReference>
<dbReference type="Gene3D" id="2.115.10.20">
    <property type="entry name" value="Glycosyl hydrolase domain, family 43"/>
    <property type="match status" value="1"/>
</dbReference>
<name>A0ABV9W2K6_9ACTN</name>
<evidence type="ECO:0000256" key="3">
    <source>
        <dbReference type="ARBA" id="ARBA00023295"/>
    </source>
</evidence>
<keyword evidence="2 7" id="KW-0378">Hydrolase</keyword>
<evidence type="ECO:0000259" key="6">
    <source>
        <dbReference type="Pfam" id="PF08244"/>
    </source>
</evidence>
<dbReference type="InterPro" id="IPR013189">
    <property type="entry name" value="Glyco_hydro_32_C"/>
</dbReference>
<dbReference type="SMART" id="SM00640">
    <property type="entry name" value="Glyco_32"/>
    <property type="match status" value="1"/>
</dbReference>
<dbReference type="EMBL" id="JBHSIU010000041">
    <property type="protein sequence ID" value="MFC5002279.1"/>
    <property type="molecule type" value="Genomic_DNA"/>
</dbReference>
<dbReference type="InterPro" id="IPR013320">
    <property type="entry name" value="ConA-like_dom_sf"/>
</dbReference>
<evidence type="ECO:0000259" key="5">
    <source>
        <dbReference type="Pfam" id="PF00251"/>
    </source>
</evidence>
<comment type="similarity">
    <text evidence="1">Belongs to the glycosyl hydrolase 32 family.</text>
</comment>
<evidence type="ECO:0000256" key="1">
    <source>
        <dbReference type="ARBA" id="ARBA00009902"/>
    </source>
</evidence>
<organism evidence="7 8">
    <name type="scientific">Dactylosporangium cerinum</name>
    <dbReference type="NCBI Taxonomy" id="1434730"/>
    <lineage>
        <taxon>Bacteria</taxon>
        <taxon>Bacillati</taxon>
        <taxon>Actinomycetota</taxon>
        <taxon>Actinomycetes</taxon>
        <taxon>Micromonosporales</taxon>
        <taxon>Micromonosporaceae</taxon>
        <taxon>Dactylosporangium</taxon>
    </lineage>
</organism>
<dbReference type="Pfam" id="PF08244">
    <property type="entry name" value="Glyco_hydro_32C"/>
    <property type="match status" value="1"/>
</dbReference>
<feature type="signal peptide" evidence="4">
    <location>
        <begin position="1"/>
        <end position="24"/>
    </location>
</feature>
<accession>A0ABV9W2K6</accession>
<dbReference type="InterPro" id="IPR001362">
    <property type="entry name" value="Glyco_hydro_32"/>
</dbReference>
<dbReference type="SUPFAM" id="SSF75005">
    <property type="entry name" value="Arabinanase/levansucrase/invertase"/>
    <property type="match status" value="1"/>
</dbReference>
<dbReference type="InterPro" id="IPR013148">
    <property type="entry name" value="Glyco_hydro_32_N"/>
</dbReference>
<dbReference type="GO" id="GO:0016787">
    <property type="term" value="F:hydrolase activity"/>
    <property type="evidence" value="ECO:0007669"/>
    <property type="project" value="UniProtKB-KW"/>
</dbReference>
<dbReference type="CDD" id="cd18622">
    <property type="entry name" value="GH32_Inu-like"/>
    <property type="match status" value="1"/>
</dbReference>
<dbReference type="Proteomes" id="UP001595912">
    <property type="component" value="Unassembled WGS sequence"/>
</dbReference>
<gene>
    <name evidence="7" type="ORF">ACFPIJ_31160</name>
</gene>
<dbReference type="SUPFAM" id="SSF49899">
    <property type="entry name" value="Concanavalin A-like lectins/glucanases"/>
    <property type="match status" value="1"/>
</dbReference>